<feature type="chain" id="PRO_5001852793" evidence="4">
    <location>
        <begin position="21"/>
        <end position="108"/>
    </location>
</feature>
<dbReference type="Proteomes" id="UP000031623">
    <property type="component" value="Chromosome"/>
</dbReference>
<dbReference type="Pfam" id="PF13442">
    <property type="entry name" value="Cytochrome_CBB3"/>
    <property type="match status" value="1"/>
</dbReference>
<dbReference type="SUPFAM" id="SSF46626">
    <property type="entry name" value="Cytochrome c"/>
    <property type="match status" value="1"/>
</dbReference>
<dbReference type="GO" id="GO:0046872">
    <property type="term" value="F:metal ion binding"/>
    <property type="evidence" value="ECO:0007669"/>
    <property type="project" value="UniProtKB-KW"/>
</dbReference>
<dbReference type="GO" id="GO:0009055">
    <property type="term" value="F:electron transfer activity"/>
    <property type="evidence" value="ECO:0007669"/>
    <property type="project" value="InterPro"/>
</dbReference>
<dbReference type="KEGG" id="tig:THII_2876"/>
<evidence type="ECO:0000256" key="1">
    <source>
        <dbReference type="ARBA" id="ARBA00022617"/>
    </source>
</evidence>
<keyword evidence="7" id="KW-1185">Reference proteome</keyword>
<dbReference type="OrthoDB" id="8689082at2"/>
<dbReference type="GO" id="GO:0020037">
    <property type="term" value="F:heme binding"/>
    <property type="evidence" value="ECO:0007669"/>
    <property type="project" value="InterPro"/>
</dbReference>
<evidence type="ECO:0000256" key="2">
    <source>
        <dbReference type="ARBA" id="ARBA00022723"/>
    </source>
</evidence>
<organism evidence="6 7">
    <name type="scientific">Thioploca ingrica</name>
    <dbReference type="NCBI Taxonomy" id="40754"/>
    <lineage>
        <taxon>Bacteria</taxon>
        <taxon>Pseudomonadati</taxon>
        <taxon>Pseudomonadota</taxon>
        <taxon>Gammaproteobacteria</taxon>
        <taxon>Thiotrichales</taxon>
        <taxon>Thiotrichaceae</taxon>
        <taxon>Thioploca</taxon>
    </lineage>
</organism>
<evidence type="ECO:0000259" key="5">
    <source>
        <dbReference type="Pfam" id="PF13442"/>
    </source>
</evidence>
<evidence type="ECO:0000313" key="7">
    <source>
        <dbReference type="Proteomes" id="UP000031623"/>
    </source>
</evidence>
<feature type="signal peptide" evidence="4">
    <location>
        <begin position="1"/>
        <end position="20"/>
    </location>
</feature>
<dbReference type="InterPro" id="IPR036909">
    <property type="entry name" value="Cyt_c-like_dom_sf"/>
</dbReference>
<dbReference type="HOGENOM" id="CLU_159748_0_0_6"/>
<accession>A0A090AG58</accession>
<dbReference type="STRING" id="40754.THII_2876"/>
<dbReference type="Gene3D" id="1.10.760.10">
    <property type="entry name" value="Cytochrome c-like domain"/>
    <property type="match status" value="1"/>
</dbReference>
<keyword evidence="2" id="KW-0479">Metal-binding</keyword>
<keyword evidence="3" id="KW-0408">Iron</keyword>
<proteinExistence type="predicted"/>
<evidence type="ECO:0000313" key="6">
    <source>
        <dbReference type="EMBL" id="BAP57173.1"/>
    </source>
</evidence>
<dbReference type="AlphaFoldDB" id="A0A090AG58"/>
<gene>
    <name evidence="6" type="ORF">THII_2876</name>
</gene>
<reference evidence="6 7" key="1">
    <citation type="journal article" date="2014" name="ISME J.">
        <title>Ecophysiology of Thioploca ingrica as revealed by the complete genome sequence supplemented with proteomic evidence.</title>
        <authorList>
            <person name="Kojima H."/>
            <person name="Ogura Y."/>
            <person name="Yamamoto N."/>
            <person name="Togashi T."/>
            <person name="Mori H."/>
            <person name="Watanabe T."/>
            <person name="Nemoto F."/>
            <person name="Kurokawa K."/>
            <person name="Hayashi T."/>
            <person name="Fukui M."/>
        </authorList>
    </citation>
    <scope>NUCLEOTIDE SEQUENCE [LARGE SCALE GENOMIC DNA]</scope>
</reference>
<dbReference type="EMBL" id="AP014633">
    <property type="protein sequence ID" value="BAP57173.1"/>
    <property type="molecule type" value="Genomic_DNA"/>
</dbReference>
<dbReference type="InterPro" id="IPR009056">
    <property type="entry name" value="Cyt_c-like_dom"/>
</dbReference>
<keyword evidence="4" id="KW-0732">Signal</keyword>
<name>A0A090AG58_9GAMM</name>
<keyword evidence="1" id="KW-0349">Heme</keyword>
<sequence>MKLITLLLFLVLFSATDVMADEIPQPRQNELIYLLRQDCGACHGMTLQGGLGPPLLPQTLANKPEALLLNTILAGRPNTAMPPWRDFLTATEANWLLKKLLNGINNVP</sequence>
<evidence type="ECO:0000256" key="3">
    <source>
        <dbReference type="ARBA" id="ARBA00023004"/>
    </source>
</evidence>
<feature type="domain" description="Cytochrome c" evidence="5">
    <location>
        <begin position="34"/>
        <end position="96"/>
    </location>
</feature>
<protein>
    <submittedName>
        <fullName evidence="6">C-type cytochrome c55x</fullName>
    </submittedName>
</protein>
<evidence type="ECO:0000256" key="4">
    <source>
        <dbReference type="SAM" id="SignalP"/>
    </source>
</evidence>